<feature type="chain" id="PRO_5013038133" evidence="2">
    <location>
        <begin position="29"/>
        <end position="367"/>
    </location>
</feature>
<dbReference type="PANTHER" id="PTHR39328:SF1">
    <property type="entry name" value="BLL2871 PROTEIN"/>
    <property type="match status" value="1"/>
</dbReference>
<evidence type="ECO:0000256" key="2">
    <source>
        <dbReference type="SAM" id="SignalP"/>
    </source>
</evidence>
<dbReference type="Gene3D" id="3.60.20.10">
    <property type="entry name" value="Glutamine Phosphoribosylpyrophosphate, subunit 1, domain 1"/>
    <property type="match status" value="1"/>
</dbReference>
<dbReference type="PANTHER" id="PTHR39328">
    <property type="entry name" value="BLL2871 PROTEIN"/>
    <property type="match status" value="1"/>
</dbReference>
<feature type="signal peptide" evidence="2">
    <location>
        <begin position="1"/>
        <end position="28"/>
    </location>
</feature>
<dbReference type="OrthoDB" id="9790012at2"/>
<dbReference type="AlphaFoldDB" id="A0A2A8CVY7"/>
<dbReference type="Gene3D" id="1.25.40.10">
    <property type="entry name" value="Tetratricopeptide repeat domain"/>
    <property type="match status" value="1"/>
</dbReference>
<protein>
    <submittedName>
        <fullName evidence="3">Zn-dependent protease</fullName>
    </submittedName>
</protein>
<dbReference type="EMBL" id="PDEQ01000006">
    <property type="protein sequence ID" value="PEN12754.1"/>
    <property type="molecule type" value="Genomic_DNA"/>
</dbReference>
<evidence type="ECO:0000313" key="4">
    <source>
        <dbReference type="Proteomes" id="UP000220102"/>
    </source>
</evidence>
<keyword evidence="2" id="KW-0732">Signal</keyword>
<dbReference type="GO" id="GO:0008233">
    <property type="term" value="F:peptidase activity"/>
    <property type="evidence" value="ECO:0007669"/>
    <property type="project" value="UniProtKB-KW"/>
</dbReference>
<accession>A0A2A8CVY7</accession>
<dbReference type="GO" id="GO:0006508">
    <property type="term" value="P:proteolysis"/>
    <property type="evidence" value="ECO:0007669"/>
    <property type="project" value="UniProtKB-KW"/>
</dbReference>
<dbReference type="Pfam" id="PF06267">
    <property type="entry name" value="DUF1028"/>
    <property type="match status" value="1"/>
</dbReference>
<dbReference type="RefSeq" id="WP_098076088.1">
    <property type="nucleotide sequence ID" value="NZ_PDEQ01000006.1"/>
</dbReference>
<dbReference type="InterPro" id="IPR010430">
    <property type="entry name" value="DUF1028"/>
</dbReference>
<keyword evidence="1" id="KW-0802">TPR repeat</keyword>
<dbReference type="SUPFAM" id="SSF56235">
    <property type="entry name" value="N-terminal nucleophile aminohydrolases (Ntn hydrolases)"/>
    <property type="match status" value="1"/>
</dbReference>
<dbReference type="InterPro" id="IPR019734">
    <property type="entry name" value="TPR_rpt"/>
</dbReference>
<organism evidence="3 4">
    <name type="scientific">Longibacter salinarum</name>
    <dbReference type="NCBI Taxonomy" id="1850348"/>
    <lineage>
        <taxon>Bacteria</taxon>
        <taxon>Pseudomonadati</taxon>
        <taxon>Rhodothermota</taxon>
        <taxon>Rhodothermia</taxon>
        <taxon>Rhodothermales</taxon>
        <taxon>Salisaetaceae</taxon>
        <taxon>Longibacter</taxon>
    </lineage>
</organism>
<feature type="repeat" description="TPR" evidence="1">
    <location>
        <begin position="261"/>
        <end position="294"/>
    </location>
</feature>
<dbReference type="InterPro" id="IPR011990">
    <property type="entry name" value="TPR-like_helical_dom_sf"/>
</dbReference>
<evidence type="ECO:0000256" key="1">
    <source>
        <dbReference type="PROSITE-ProRule" id="PRU00339"/>
    </source>
</evidence>
<dbReference type="Proteomes" id="UP000220102">
    <property type="component" value="Unassembled WGS sequence"/>
</dbReference>
<evidence type="ECO:0000313" key="3">
    <source>
        <dbReference type="EMBL" id="PEN12754.1"/>
    </source>
</evidence>
<reference evidence="3 4" key="1">
    <citation type="submission" date="2017-10" db="EMBL/GenBank/DDBJ databases">
        <title>Draft genome of Longibacter Salinarum.</title>
        <authorList>
            <person name="Goh K.M."/>
            <person name="Shamsir M.S."/>
            <person name="Lim S.W."/>
        </authorList>
    </citation>
    <scope>NUCLEOTIDE SEQUENCE [LARGE SCALE GENOMIC DNA]</scope>
    <source>
        <strain evidence="3 4">KCTC 52045</strain>
    </source>
</reference>
<keyword evidence="4" id="KW-1185">Reference proteome</keyword>
<gene>
    <name evidence="3" type="ORF">CRI94_12080</name>
</gene>
<name>A0A2A8CVY7_9BACT</name>
<dbReference type="SUPFAM" id="SSF48452">
    <property type="entry name" value="TPR-like"/>
    <property type="match status" value="1"/>
</dbReference>
<sequence length="367" mass="39433">MIDFRHPIRSLPLSLVGLAVLVASFAPAGYGQTSSPFVESDTGYAYGQTDVPRRPVATYSIVARDSVTGQMGVAVQSHWFSVGSVVPWARAGVGAVATQSFVDPRYGPLGLELMHHGRTAEEALNALVSTDAARAVRQVAMVDAEGRVAAHTGENAIQAAGHQTGNGYSVQANLMESDKVWGAMAKAYETSEGDLAARLVAALEAAQDEGGDIRGKQSAALLIVGPESTGQPWNDRIFDLRVEDHPEPVQELKRLVRLQRAYQKLNEGDGHVTEGNIESAMESYRTAMGLVPDSATNGEAPFWVGITLASEGRVDEAIPFLRRAFAQDERWAELVERLPAAGLLPSEDLAKTLKKRMKADVEPESTE</sequence>
<keyword evidence="3" id="KW-0645">Protease</keyword>
<dbReference type="InterPro" id="IPR029055">
    <property type="entry name" value="Ntn_hydrolases_N"/>
</dbReference>
<dbReference type="PROSITE" id="PS50005">
    <property type="entry name" value="TPR"/>
    <property type="match status" value="1"/>
</dbReference>
<keyword evidence="3" id="KW-0378">Hydrolase</keyword>
<proteinExistence type="predicted"/>
<comment type="caution">
    <text evidence="3">The sequence shown here is derived from an EMBL/GenBank/DDBJ whole genome shotgun (WGS) entry which is preliminary data.</text>
</comment>